<accession>A0A011NM51</accession>
<dbReference type="PATRIC" id="fig|1454001.3.peg.3182"/>
<dbReference type="PANTHER" id="PTHR42920:SF5">
    <property type="entry name" value="EAMA DOMAIN-CONTAINING PROTEIN"/>
    <property type="match status" value="1"/>
</dbReference>
<dbReference type="Gene3D" id="1.10.3730.20">
    <property type="match status" value="1"/>
</dbReference>
<feature type="domain" description="EamA" evidence="7">
    <location>
        <begin position="164"/>
        <end position="296"/>
    </location>
</feature>
<evidence type="ECO:0000256" key="6">
    <source>
        <dbReference type="SAM" id="Phobius"/>
    </source>
</evidence>
<keyword evidence="9" id="KW-1185">Reference proteome</keyword>
<dbReference type="GO" id="GO:0005886">
    <property type="term" value="C:plasma membrane"/>
    <property type="evidence" value="ECO:0007669"/>
    <property type="project" value="UniProtKB-SubCell"/>
</dbReference>
<feature type="transmembrane region" description="Helical" evidence="6">
    <location>
        <begin position="191"/>
        <end position="212"/>
    </location>
</feature>
<dbReference type="InterPro" id="IPR051258">
    <property type="entry name" value="Diverse_Substrate_Transporter"/>
</dbReference>
<protein>
    <submittedName>
        <fullName evidence="8">Carboxylate/amino acid/amine transporter</fullName>
    </submittedName>
</protein>
<evidence type="ECO:0000256" key="1">
    <source>
        <dbReference type="ARBA" id="ARBA00004651"/>
    </source>
</evidence>
<feature type="transmembrane region" description="Helical" evidence="6">
    <location>
        <begin position="45"/>
        <end position="63"/>
    </location>
</feature>
<feature type="transmembrane region" description="Helical" evidence="6">
    <location>
        <begin position="224"/>
        <end position="242"/>
    </location>
</feature>
<keyword evidence="5 6" id="KW-0472">Membrane</keyword>
<feature type="transmembrane region" description="Helical" evidence="6">
    <location>
        <begin position="137"/>
        <end position="154"/>
    </location>
</feature>
<keyword evidence="3 6" id="KW-0812">Transmembrane</keyword>
<dbReference type="PANTHER" id="PTHR42920">
    <property type="entry name" value="OS03G0707200 PROTEIN-RELATED"/>
    <property type="match status" value="1"/>
</dbReference>
<evidence type="ECO:0000313" key="9">
    <source>
        <dbReference type="Proteomes" id="UP000020218"/>
    </source>
</evidence>
<proteinExistence type="predicted"/>
<dbReference type="SUPFAM" id="SSF103481">
    <property type="entry name" value="Multidrug resistance efflux transporter EmrE"/>
    <property type="match status" value="2"/>
</dbReference>
<evidence type="ECO:0000259" key="7">
    <source>
        <dbReference type="Pfam" id="PF00892"/>
    </source>
</evidence>
<feature type="domain" description="EamA" evidence="7">
    <location>
        <begin position="11"/>
        <end position="147"/>
    </location>
</feature>
<name>A0A011NM51_9PROT</name>
<keyword evidence="4 6" id="KW-1133">Transmembrane helix</keyword>
<dbReference type="InterPro" id="IPR000620">
    <property type="entry name" value="EamA_dom"/>
</dbReference>
<dbReference type="Proteomes" id="UP000020218">
    <property type="component" value="Unassembled WGS sequence"/>
</dbReference>
<reference evidence="8" key="1">
    <citation type="submission" date="2014-02" db="EMBL/GenBank/DDBJ databases">
        <title>Expanding our view of genomic diversity in Candidatus Accumulibacter clades.</title>
        <authorList>
            <person name="Skennerton C.T."/>
            <person name="Barr J.J."/>
            <person name="Slater F.R."/>
            <person name="Bond P.L."/>
            <person name="Tyson G.W."/>
        </authorList>
    </citation>
    <scope>NUCLEOTIDE SEQUENCE [LARGE SCALE GENOMIC DNA]</scope>
</reference>
<comment type="caution">
    <text evidence="8">The sequence shown here is derived from an EMBL/GenBank/DDBJ whole genome shotgun (WGS) entry which is preliminary data.</text>
</comment>
<feature type="transmembrane region" description="Helical" evidence="6">
    <location>
        <begin position="280"/>
        <end position="297"/>
    </location>
</feature>
<organism evidence="8 9">
    <name type="scientific">Candidatus Accumulibacter adjunctus</name>
    <dbReference type="NCBI Taxonomy" id="1454001"/>
    <lineage>
        <taxon>Bacteria</taxon>
        <taxon>Pseudomonadati</taxon>
        <taxon>Pseudomonadota</taxon>
        <taxon>Betaproteobacteria</taxon>
        <taxon>Candidatus Accumulibacter</taxon>
    </lineage>
</organism>
<evidence type="ECO:0000256" key="2">
    <source>
        <dbReference type="ARBA" id="ARBA00022475"/>
    </source>
</evidence>
<dbReference type="Pfam" id="PF00892">
    <property type="entry name" value="EamA"/>
    <property type="match status" value="2"/>
</dbReference>
<feature type="transmembrane region" description="Helical" evidence="6">
    <location>
        <begin position="160"/>
        <end position="179"/>
    </location>
</feature>
<evidence type="ECO:0000313" key="8">
    <source>
        <dbReference type="EMBL" id="EXI65465.1"/>
    </source>
</evidence>
<evidence type="ECO:0000256" key="3">
    <source>
        <dbReference type="ARBA" id="ARBA00022692"/>
    </source>
</evidence>
<dbReference type="EMBL" id="JFAX01000022">
    <property type="protein sequence ID" value="EXI65465.1"/>
    <property type="molecule type" value="Genomic_DNA"/>
</dbReference>
<evidence type="ECO:0000256" key="4">
    <source>
        <dbReference type="ARBA" id="ARBA00022989"/>
    </source>
</evidence>
<sequence length="299" mass="31491">MPWKNWSAERIGVALALLAALGFSLKAIFVKLAYAAAPVDAVTLLSLRMIFSLPAFLWVGLAASRSAPPLTRGDWLAVLLLGLLGYYGASMLDFLGLQYISAGLERLILFTYPTLTLIIAVLWLGKRLGRREIASLLLSYAGIALAFAHDLRVAGETDAVLVGGAFVLASSLCYAIYVAGSGPAIARLGAARFTALAMLVSTLATLLHFLATRPLSALLQPRPVLLYGVAMAVVSTVVPAFMQSAAVRRIGPERMVLIGTLGPMLTIFFGWLVLDEPLSAAQIAGAVLVLAGVVLAGRG</sequence>
<comment type="subcellular location">
    <subcellularLocation>
        <location evidence="1">Cell membrane</location>
        <topology evidence="1">Multi-pass membrane protein</topology>
    </subcellularLocation>
</comment>
<feature type="transmembrane region" description="Helical" evidence="6">
    <location>
        <begin position="107"/>
        <end position="125"/>
    </location>
</feature>
<dbReference type="AlphaFoldDB" id="A0A011NM51"/>
<keyword evidence="2" id="KW-1003">Cell membrane</keyword>
<dbReference type="InterPro" id="IPR037185">
    <property type="entry name" value="EmrE-like"/>
</dbReference>
<gene>
    <name evidence="8" type="ORF">AW08_03136</name>
</gene>
<feature type="transmembrane region" description="Helical" evidence="6">
    <location>
        <begin position="75"/>
        <end position="101"/>
    </location>
</feature>
<feature type="transmembrane region" description="Helical" evidence="6">
    <location>
        <begin position="254"/>
        <end position="274"/>
    </location>
</feature>
<evidence type="ECO:0000256" key="5">
    <source>
        <dbReference type="ARBA" id="ARBA00023136"/>
    </source>
</evidence>